<gene>
    <name evidence="1" type="ORF">S03H2_21615</name>
</gene>
<organism evidence="1">
    <name type="scientific">marine sediment metagenome</name>
    <dbReference type="NCBI Taxonomy" id="412755"/>
    <lineage>
        <taxon>unclassified sequences</taxon>
        <taxon>metagenomes</taxon>
        <taxon>ecological metagenomes</taxon>
    </lineage>
</organism>
<name>X1FGD9_9ZZZZ</name>
<comment type="caution">
    <text evidence="1">The sequence shown here is derived from an EMBL/GenBank/DDBJ whole genome shotgun (WGS) entry which is preliminary data.</text>
</comment>
<protein>
    <submittedName>
        <fullName evidence="1">Uncharacterized protein</fullName>
    </submittedName>
</protein>
<dbReference type="InterPro" id="IPR036388">
    <property type="entry name" value="WH-like_DNA-bd_sf"/>
</dbReference>
<dbReference type="AlphaFoldDB" id="X1FGD9"/>
<proteinExistence type="predicted"/>
<dbReference type="Gene3D" id="1.10.10.10">
    <property type="entry name" value="Winged helix-like DNA-binding domain superfamily/Winged helix DNA-binding domain"/>
    <property type="match status" value="1"/>
</dbReference>
<dbReference type="SUPFAM" id="SSF46785">
    <property type="entry name" value="Winged helix' DNA-binding domain"/>
    <property type="match status" value="1"/>
</dbReference>
<dbReference type="InterPro" id="IPR036390">
    <property type="entry name" value="WH_DNA-bd_sf"/>
</dbReference>
<dbReference type="EMBL" id="BARU01011532">
    <property type="protein sequence ID" value="GAH31585.1"/>
    <property type="molecule type" value="Genomic_DNA"/>
</dbReference>
<reference evidence="1" key="1">
    <citation type="journal article" date="2014" name="Front. Microbiol.">
        <title>High frequency of phylogenetically diverse reductive dehalogenase-homologous genes in deep subseafloor sedimentary metagenomes.</title>
        <authorList>
            <person name="Kawai M."/>
            <person name="Futagami T."/>
            <person name="Toyoda A."/>
            <person name="Takaki Y."/>
            <person name="Nishi S."/>
            <person name="Hori S."/>
            <person name="Arai W."/>
            <person name="Tsubouchi T."/>
            <person name="Morono Y."/>
            <person name="Uchiyama I."/>
            <person name="Ito T."/>
            <person name="Fujiyama A."/>
            <person name="Inagaki F."/>
            <person name="Takami H."/>
        </authorList>
    </citation>
    <scope>NUCLEOTIDE SEQUENCE</scope>
    <source>
        <strain evidence="1">Expedition CK06-06</strain>
    </source>
</reference>
<evidence type="ECO:0000313" key="1">
    <source>
        <dbReference type="EMBL" id="GAH31585.1"/>
    </source>
</evidence>
<accession>X1FGD9</accession>
<sequence>MKFRDAITPGYIPKAMKHIPTARDDPIVLDSNYLFLRRILNHKGPLTISNILDEFRDDKNEKSVKTIYRYLGKLTDKDMITKCGKRVYENNKSDTLYGITAKFFLIGVETNPFTDSEDEDMIKIRKTLVDFISIVLQNNFEGKEIDVECFEKKIMEWYAISNSELIKNIETATEEAINKVMTAEMTADSGRFLMDVVFWLGLIIKNPTLIEEIRGCLKDIS</sequence>